<evidence type="ECO:0000256" key="2">
    <source>
        <dbReference type="ARBA" id="ARBA00022679"/>
    </source>
</evidence>
<dbReference type="InterPro" id="IPR025714">
    <property type="entry name" value="Methyltranfer_dom"/>
</dbReference>
<feature type="region of interest" description="Disordered" evidence="4">
    <location>
        <begin position="1"/>
        <end position="21"/>
    </location>
</feature>
<dbReference type="Proteomes" id="UP000526302">
    <property type="component" value="Unassembled WGS sequence"/>
</dbReference>
<dbReference type="CDD" id="cd02440">
    <property type="entry name" value="AdoMet_MTases"/>
    <property type="match status" value="1"/>
</dbReference>
<dbReference type="AlphaFoldDB" id="A0A7K4BZ18"/>
<gene>
    <name evidence="6" type="ORF">GX950_01690</name>
</gene>
<reference evidence="6 7" key="1">
    <citation type="journal article" date="2020" name="Biotechnol. Biofuels">
        <title>New insights from the biogas microbiome by comprehensive genome-resolved metagenomics of nearly 1600 species originating from multiple anaerobic digesters.</title>
        <authorList>
            <person name="Campanaro S."/>
            <person name="Treu L."/>
            <person name="Rodriguez-R L.M."/>
            <person name="Kovalovszki A."/>
            <person name="Ziels R.M."/>
            <person name="Maus I."/>
            <person name="Zhu X."/>
            <person name="Kougias P.G."/>
            <person name="Basile A."/>
            <person name="Luo G."/>
            <person name="Schluter A."/>
            <person name="Konstantinidis K.T."/>
            <person name="Angelidaki I."/>
        </authorList>
    </citation>
    <scope>NUCLEOTIDE SEQUENCE [LARGE SCALE GENOMIC DNA]</scope>
    <source>
        <strain evidence="6">AS22ysBPME_79</strain>
    </source>
</reference>
<dbReference type="Pfam" id="PF13847">
    <property type="entry name" value="Methyltransf_31"/>
    <property type="match status" value="1"/>
</dbReference>
<dbReference type="SUPFAM" id="SSF53335">
    <property type="entry name" value="S-adenosyl-L-methionine-dependent methyltransferases"/>
    <property type="match status" value="1"/>
</dbReference>
<dbReference type="GO" id="GO:0032259">
    <property type="term" value="P:methylation"/>
    <property type="evidence" value="ECO:0007669"/>
    <property type="project" value="UniProtKB-KW"/>
</dbReference>
<dbReference type="EMBL" id="JAAZKV010000012">
    <property type="protein sequence ID" value="NMA44506.1"/>
    <property type="molecule type" value="Genomic_DNA"/>
</dbReference>
<evidence type="ECO:0000256" key="3">
    <source>
        <dbReference type="ARBA" id="ARBA00022691"/>
    </source>
</evidence>
<name>A0A7K4BZ18_9ARCH</name>
<evidence type="ECO:0000256" key="1">
    <source>
        <dbReference type="ARBA" id="ARBA00022603"/>
    </source>
</evidence>
<evidence type="ECO:0000259" key="5">
    <source>
        <dbReference type="Pfam" id="PF13847"/>
    </source>
</evidence>
<dbReference type="PANTHER" id="PTHR43464:SF19">
    <property type="entry name" value="UBIQUINONE BIOSYNTHESIS O-METHYLTRANSFERASE, MITOCHONDRIAL"/>
    <property type="match status" value="1"/>
</dbReference>
<dbReference type="InterPro" id="IPR029063">
    <property type="entry name" value="SAM-dependent_MTases_sf"/>
</dbReference>
<organism evidence="6 7">
    <name type="scientific">Candidatus Iainarchaeum sp</name>
    <dbReference type="NCBI Taxonomy" id="3101447"/>
    <lineage>
        <taxon>Archaea</taxon>
        <taxon>Candidatus Iainarchaeota</taxon>
        <taxon>Candidatus Iainarchaeia</taxon>
        <taxon>Candidatus Iainarchaeales</taxon>
        <taxon>Candidatus Iainarchaeaceae</taxon>
        <taxon>Candidatus Iainarchaeum</taxon>
    </lineage>
</organism>
<keyword evidence="2 6" id="KW-0808">Transferase</keyword>
<sequence>MKTKTETKNKRKIETKTKKQETTEKLVKELYEKYPYPSRDFFSKERAKNYVKWVSKIFGKTVDFWKGKQILELGCGTGELAIGLSLSGANVTAIDFSKTSIKKAKQNAKNLGAKVNFLEKNILETNLNKKFDVVIALGSLHHTINAKKGFEIGVNHLKNEGTIIVGLYNKYSRARHRVKRIILRLIAGNNIEKRIEVGEKLFKGNKSKAWLADKYGQVHESYHSINEINQWFKEQKIKFIASNPKYKYPIIDEIKWLIFRKNAFFVMIGKNDAAHSPPN</sequence>
<keyword evidence="3" id="KW-0949">S-adenosyl-L-methionine</keyword>
<protein>
    <submittedName>
        <fullName evidence="6">Class I SAM-dependent methyltransferase</fullName>
    </submittedName>
</protein>
<dbReference type="Gene3D" id="3.40.50.150">
    <property type="entry name" value="Vaccinia Virus protein VP39"/>
    <property type="match status" value="1"/>
</dbReference>
<keyword evidence="1 6" id="KW-0489">Methyltransferase</keyword>
<proteinExistence type="predicted"/>
<dbReference type="GO" id="GO:0008168">
    <property type="term" value="F:methyltransferase activity"/>
    <property type="evidence" value="ECO:0007669"/>
    <property type="project" value="UniProtKB-KW"/>
</dbReference>
<evidence type="ECO:0000313" key="7">
    <source>
        <dbReference type="Proteomes" id="UP000526302"/>
    </source>
</evidence>
<comment type="caution">
    <text evidence="6">The sequence shown here is derived from an EMBL/GenBank/DDBJ whole genome shotgun (WGS) entry which is preliminary data.</text>
</comment>
<feature type="domain" description="Methyltransferase" evidence="5">
    <location>
        <begin position="66"/>
        <end position="169"/>
    </location>
</feature>
<dbReference type="PANTHER" id="PTHR43464">
    <property type="entry name" value="METHYLTRANSFERASE"/>
    <property type="match status" value="1"/>
</dbReference>
<evidence type="ECO:0000256" key="4">
    <source>
        <dbReference type="SAM" id="MobiDB-lite"/>
    </source>
</evidence>
<evidence type="ECO:0000313" key="6">
    <source>
        <dbReference type="EMBL" id="NMA44506.1"/>
    </source>
</evidence>
<accession>A0A7K4BZ18</accession>